<gene>
    <name evidence="1" type="ORF">FHS30_002921</name>
</gene>
<dbReference type="Pfam" id="PF14255">
    <property type="entry name" value="Zn_ribbon_21"/>
    <property type="match status" value="1"/>
</dbReference>
<dbReference type="AlphaFoldDB" id="A0A839UW66"/>
<comment type="caution">
    <text evidence="1">The sequence shown here is derived from an EMBL/GenBank/DDBJ whole genome shotgun (WGS) entry which is preliminary data.</text>
</comment>
<evidence type="ECO:0000313" key="1">
    <source>
        <dbReference type="EMBL" id="MBB3169708.1"/>
    </source>
</evidence>
<sequence>MEPQITPVISMLEEFHTSCPYCGEAISLLVDQSGGDQDYIEDCQVCCRPIGVRISLSGGHLDVALTHENDA</sequence>
<dbReference type="EMBL" id="JACHXZ010000004">
    <property type="protein sequence ID" value="MBB3169708.1"/>
    <property type="molecule type" value="Genomic_DNA"/>
</dbReference>
<dbReference type="RefSeq" id="WP_425502382.1">
    <property type="nucleotide sequence ID" value="NZ_JACHXZ010000004.1"/>
</dbReference>
<dbReference type="Proteomes" id="UP000559987">
    <property type="component" value="Unassembled WGS sequence"/>
</dbReference>
<accession>A0A839UW66</accession>
<evidence type="ECO:0000313" key="2">
    <source>
        <dbReference type="Proteomes" id="UP000559987"/>
    </source>
</evidence>
<reference evidence="1 2" key="1">
    <citation type="submission" date="2020-08" db="EMBL/GenBank/DDBJ databases">
        <title>Genomic Encyclopedia of Type Strains, Phase III (KMG-III): the genomes of soil and plant-associated and newly described type strains.</title>
        <authorList>
            <person name="Whitman W."/>
        </authorList>
    </citation>
    <scope>NUCLEOTIDE SEQUENCE [LARGE SCALE GENOMIC DNA]</scope>
    <source>
        <strain evidence="1 2">CECT 8571</strain>
    </source>
</reference>
<name>A0A839UW66_9GAMM</name>
<proteinExistence type="predicted"/>
<dbReference type="InterPro" id="IPR025990">
    <property type="entry name" value="zinc_ribbon_bacterial"/>
</dbReference>
<keyword evidence="2" id="KW-1185">Reference proteome</keyword>
<evidence type="ECO:0008006" key="3">
    <source>
        <dbReference type="Google" id="ProtNLM"/>
    </source>
</evidence>
<protein>
    <recommendedName>
        <fullName evidence="3">CPXCG motif-containing cysteine-rich protein</fullName>
    </recommendedName>
</protein>
<organism evidence="1 2">
    <name type="scientific">Simiduia aestuariiviva</name>
    <dbReference type="NCBI Taxonomy" id="1510459"/>
    <lineage>
        <taxon>Bacteria</taxon>
        <taxon>Pseudomonadati</taxon>
        <taxon>Pseudomonadota</taxon>
        <taxon>Gammaproteobacteria</taxon>
        <taxon>Cellvibrionales</taxon>
        <taxon>Cellvibrionaceae</taxon>
        <taxon>Simiduia</taxon>
    </lineage>
</organism>